<proteinExistence type="predicted"/>
<feature type="non-terminal residue" evidence="1">
    <location>
        <position position="1"/>
    </location>
</feature>
<protein>
    <submittedName>
        <fullName evidence="1">Uncharacterized protein</fullName>
    </submittedName>
</protein>
<dbReference type="EMBL" id="LAZR01046941">
    <property type="protein sequence ID" value="KKK95369.1"/>
    <property type="molecule type" value="Genomic_DNA"/>
</dbReference>
<sequence length="443" mass="46782">TEAGSEIGATALALAAASTGVGLPVVVGMAALGGAGGVGLKRAGQAAADVPIVEQDLWERALFPQGVPASLKEDIAELVGQAGWQAVFELFAGKVSKLIRGGAKPKGILKLAEDLKLPTKPETFVQGVARKTITGEQVTRRTFQKGQRKATVRATKEAATLSQPPPLPEETALAYIDKTRKEFKAGLEKAGKDAVESGMSKAEGEVQHLLRDVAPEVDAWPSITGRRAQRAAVRGTTGRGRARGIAGREADRLYAEADELNKDVMVDITDHVQSLRELAEEAMLSPTADPTALVLYTRKLSDSVPSLAQGQGVSGEVERLLSTVSASNREGLEKAISEVLGGSDGALVIPYKEARELQKWLGQRLDKKTFGDIGQGRLKLTWGSLKDSIEESVKGTEGGAALAEANAFYAEFADVAKEGAVPILIERFKSTPSDIINLMARGG</sequence>
<feature type="non-terminal residue" evidence="1">
    <location>
        <position position="443"/>
    </location>
</feature>
<accession>A0A0F9BYF3</accession>
<name>A0A0F9BYF3_9ZZZZ</name>
<comment type="caution">
    <text evidence="1">The sequence shown here is derived from an EMBL/GenBank/DDBJ whole genome shotgun (WGS) entry which is preliminary data.</text>
</comment>
<dbReference type="AlphaFoldDB" id="A0A0F9BYF3"/>
<evidence type="ECO:0000313" key="1">
    <source>
        <dbReference type="EMBL" id="KKK95369.1"/>
    </source>
</evidence>
<reference evidence="1" key="1">
    <citation type="journal article" date="2015" name="Nature">
        <title>Complex archaea that bridge the gap between prokaryotes and eukaryotes.</title>
        <authorList>
            <person name="Spang A."/>
            <person name="Saw J.H."/>
            <person name="Jorgensen S.L."/>
            <person name="Zaremba-Niedzwiedzka K."/>
            <person name="Martijn J."/>
            <person name="Lind A.E."/>
            <person name="van Eijk R."/>
            <person name="Schleper C."/>
            <person name="Guy L."/>
            <person name="Ettema T.J."/>
        </authorList>
    </citation>
    <scope>NUCLEOTIDE SEQUENCE</scope>
</reference>
<gene>
    <name evidence="1" type="ORF">LCGC14_2673500</name>
</gene>
<organism evidence="1">
    <name type="scientific">marine sediment metagenome</name>
    <dbReference type="NCBI Taxonomy" id="412755"/>
    <lineage>
        <taxon>unclassified sequences</taxon>
        <taxon>metagenomes</taxon>
        <taxon>ecological metagenomes</taxon>
    </lineage>
</organism>